<keyword evidence="3" id="KW-1185">Reference proteome</keyword>
<evidence type="ECO:0000256" key="1">
    <source>
        <dbReference type="ARBA" id="ARBA00009964"/>
    </source>
</evidence>
<evidence type="ECO:0000313" key="3">
    <source>
        <dbReference type="Proteomes" id="UP000194450"/>
    </source>
</evidence>
<dbReference type="GO" id="GO:0003677">
    <property type="term" value="F:DNA binding"/>
    <property type="evidence" value="ECO:0007669"/>
    <property type="project" value="InterPro"/>
</dbReference>
<dbReference type="EMBL" id="FXWH01000001">
    <property type="protein sequence ID" value="SMQ59333.1"/>
    <property type="molecule type" value="Genomic_DNA"/>
</dbReference>
<accession>A0A1Y6EGR4</accession>
<proteinExistence type="inferred from homology"/>
<dbReference type="AlphaFoldDB" id="A0A1Y6EGR4"/>
<gene>
    <name evidence="2" type="ORF">SAMN06297229_0249</name>
</gene>
<organism evidence="2 3">
    <name type="scientific">Pseudidiomarina planktonica</name>
    <dbReference type="NCBI Taxonomy" id="1323738"/>
    <lineage>
        <taxon>Bacteria</taxon>
        <taxon>Pseudomonadati</taxon>
        <taxon>Pseudomonadota</taxon>
        <taxon>Gammaproteobacteria</taxon>
        <taxon>Alteromonadales</taxon>
        <taxon>Idiomarinaceae</taxon>
        <taxon>Pseudidiomarina</taxon>
    </lineage>
</organism>
<dbReference type="InterPro" id="IPR052546">
    <property type="entry name" value="Transposase_8_domain"/>
</dbReference>
<dbReference type="Proteomes" id="UP000194450">
    <property type="component" value="Unassembled WGS sequence"/>
</dbReference>
<dbReference type="Pfam" id="PF01527">
    <property type="entry name" value="HTH_Tnp_1"/>
    <property type="match status" value="1"/>
</dbReference>
<dbReference type="PANTHER" id="PTHR33609:SF5">
    <property type="entry name" value="LOW CALCIUM RESPONSE LOCUS PROTEIN S"/>
    <property type="match status" value="1"/>
</dbReference>
<dbReference type="InterPro" id="IPR009057">
    <property type="entry name" value="Homeodomain-like_sf"/>
</dbReference>
<name>A0A1Y6EGR4_9GAMM</name>
<dbReference type="PANTHER" id="PTHR33609">
    <property type="entry name" value="LOW CALCIUM RESPONSE LOCUS PROTEIN S"/>
    <property type="match status" value="1"/>
</dbReference>
<dbReference type="GO" id="GO:0004803">
    <property type="term" value="F:transposase activity"/>
    <property type="evidence" value="ECO:0007669"/>
    <property type="project" value="InterPro"/>
</dbReference>
<reference evidence="3" key="1">
    <citation type="submission" date="2017-04" db="EMBL/GenBank/DDBJ databases">
        <authorList>
            <person name="Varghese N."/>
            <person name="Submissions S."/>
        </authorList>
    </citation>
    <scope>NUCLEOTIDE SEQUENCE [LARGE SCALE GENOMIC DNA]</scope>
</reference>
<comment type="similarity">
    <text evidence="1">Belongs to the transposase 8 family.</text>
</comment>
<evidence type="ECO:0000313" key="2">
    <source>
        <dbReference type="EMBL" id="SMQ59333.1"/>
    </source>
</evidence>
<protein>
    <submittedName>
        <fullName evidence="2">Transposase</fullName>
    </submittedName>
</protein>
<sequence>MRKSCFTETQILKVLKEVEAGRQVKDVCREYGIADAIYYNWKSKYGGMDVSDIKRLKELEEENAKLKRMYADMALENTALKDVIEKSSDAGRQARNRRLLDIRARFECKTQLQSTKAEPLCLHLST</sequence>
<dbReference type="SUPFAM" id="SSF46689">
    <property type="entry name" value="Homeodomain-like"/>
    <property type="match status" value="1"/>
</dbReference>
<dbReference type="InterPro" id="IPR002514">
    <property type="entry name" value="Transposase_8"/>
</dbReference>
<dbReference type="GO" id="GO:0006313">
    <property type="term" value="P:DNA transposition"/>
    <property type="evidence" value="ECO:0007669"/>
    <property type="project" value="InterPro"/>
</dbReference>